<evidence type="ECO:0000259" key="2">
    <source>
        <dbReference type="Pfam" id="PF04773"/>
    </source>
</evidence>
<gene>
    <name evidence="4" type="ORF">GA0116948_102286</name>
</gene>
<dbReference type="PANTHER" id="PTHR30273:SF2">
    <property type="entry name" value="PROTEIN FECR"/>
    <property type="match status" value="1"/>
</dbReference>
<dbReference type="EMBL" id="FMAR01000002">
    <property type="protein sequence ID" value="SCB98117.1"/>
    <property type="molecule type" value="Genomic_DNA"/>
</dbReference>
<dbReference type="AlphaFoldDB" id="A0A1C4AU83"/>
<dbReference type="Pfam" id="PF04773">
    <property type="entry name" value="FecR"/>
    <property type="match status" value="1"/>
</dbReference>
<evidence type="ECO:0000256" key="1">
    <source>
        <dbReference type="SAM" id="Phobius"/>
    </source>
</evidence>
<dbReference type="Gene3D" id="2.60.120.1440">
    <property type="match status" value="1"/>
</dbReference>
<dbReference type="Gene3D" id="3.55.50.30">
    <property type="match status" value="1"/>
</dbReference>
<evidence type="ECO:0000259" key="3">
    <source>
        <dbReference type="Pfam" id="PF16344"/>
    </source>
</evidence>
<dbReference type="PIRSF" id="PIRSF018266">
    <property type="entry name" value="FecR"/>
    <property type="match status" value="1"/>
</dbReference>
<accession>A0A1C4AU83</accession>
<dbReference type="Proteomes" id="UP000242818">
    <property type="component" value="Unassembled WGS sequence"/>
</dbReference>
<proteinExistence type="predicted"/>
<feature type="domain" description="FecR protein" evidence="2">
    <location>
        <begin position="176"/>
        <end position="270"/>
    </location>
</feature>
<feature type="transmembrane region" description="Helical" evidence="1">
    <location>
        <begin position="71"/>
        <end position="90"/>
    </location>
</feature>
<organism evidence="4 5">
    <name type="scientific">Chitinophaga costaii</name>
    <dbReference type="NCBI Taxonomy" id="1335309"/>
    <lineage>
        <taxon>Bacteria</taxon>
        <taxon>Pseudomonadati</taxon>
        <taxon>Bacteroidota</taxon>
        <taxon>Chitinophagia</taxon>
        <taxon>Chitinophagales</taxon>
        <taxon>Chitinophagaceae</taxon>
        <taxon>Chitinophaga</taxon>
    </lineage>
</organism>
<dbReference type="OrthoDB" id="649653at2"/>
<protein>
    <submittedName>
        <fullName evidence="4">FecR family protein</fullName>
    </submittedName>
</protein>
<dbReference type="InterPro" id="IPR032508">
    <property type="entry name" value="FecR_C"/>
</dbReference>
<dbReference type="GO" id="GO:0016989">
    <property type="term" value="F:sigma factor antagonist activity"/>
    <property type="evidence" value="ECO:0007669"/>
    <property type="project" value="TreeGrafter"/>
</dbReference>
<dbReference type="STRING" id="1335309.GA0116948_102286"/>
<evidence type="ECO:0000313" key="4">
    <source>
        <dbReference type="EMBL" id="SCB98117.1"/>
    </source>
</evidence>
<dbReference type="InterPro" id="IPR012373">
    <property type="entry name" value="Ferrdict_sens_TM"/>
</dbReference>
<keyword evidence="1" id="KW-1133">Transmembrane helix</keyword>
<reference evidence="4 5" key="1">
    <citation type="submission" date="2016-08" db="EMBL/GenBank/DDBJ databases">
        <authorList>
            <person name="Seilhamer J.J."/>
        </authorList>
    </citation>
    <scope>NUCLEOTIDE SEQUENCE [LARGE SCALE GENOMIC DNA]</scope>
    <source>
        <strain evidence="4 5">A37T2</strain>
    </source>
</reference>
<sequence length="384" mass="42620">MSGKKINKLLRKYIDGTISNREKQELIDLYHKVSNENAPYPDDPDLVRDRMFLRLKHEFQPVKRFWNFIKLPAIAAAAIIFIASAGIYLYSRPDIKTQLENQQVAKNLDAEQVILPGKNAAILTLANGERIVLDTVGKGILAVQGNAVITKNNAGEISYQKTAREDNNDTPPAYNTITTPPGGQFTVNLPDGSKVWLNAASSLKYPSSFKGAERHVELTGEAYFEILKNAKTPFTVTAENTSIQVLGTRFNIMAYNDEPSVQTTLLEGAVSLIANKTHKILTPGQQAIASKTSNDISFQTVNMEDAIAWKNGYFSFRKENIRTAMNKVARWYNVEVAYRGNLNDKVLGGSISRTENIANLLDYLALTGIASFKIEGRKIIVTCK</sequence>
<keyword evidence="5" id="KW-1185">Reference proteome</keyword>
<evidence type="ECO:0000313" key="5">
    <source>
        <dbReference type="Proteomes" id="UP000242818"/>
    </source>
</evidence>
<dbReference type="PANTHER" id="PTHR30273">
    <property type="entry name" value="PERIPLASMIC SIGNAL SENSOR AND SIGMA FACTOR ACTIVATOR FECR-RELATED"/>
    <property type="match status" value="1"/>
</dbReference>
<dbReference type="RefSeq" id="WP_089709408.1">
    <property type="nucleotide sequence ID" value="NZ_FMAR01000002.1"/>
</dbReference>
<feature type="domain" description="Protein FecR C-terminal" evidence="3">
    <location>
        <begin position="313"/>
        <end position="381"/>
    </location>
</feature>
<dbReference type="InterPro" id="IPR006860">
    <property type="entry name" value="FecR"/>
</dbReference>
<keyword evidence="1" id="KW-0812">Transmembrane</keyword>
<keyword evidence="1" id="KW-0472">Membrane</keyword>
<dbReference type="Pfam" id="PF16344">
    <property type="entry name" value="FecR_C"/>
    <property type="match status" value="1"/>
</dbReference>
<name>A0A1C4AU83_9BACT</name>
<dbReference type="FunFam" id="2.60.120.1440:FF:000001">
    <property type="entry name" value="Putative anti-sigma factor"/>
    <property type="match status" value="1"/>
</dbReference>